<name>A0A2T4DU22_9BACT</name>
<protein>
    <submittedName>
        <fullName evidence="1">Uncharacterized protein</fullName>
    </submittedName>
</protein>
<sequence>MEGSEQITPFDYKEMDTYFSLNRFNSWAPDSYYKELLIETNECYFNFYELNLINSFLLKEKK</sequence>
<proteinExistence type="predicted"/>
<dbReference type="Proteomes" id="UP000240608">
    <property type="component" value="Unassembled WGS sequence"/>
</dbReference>
<organism evidence="1 2">
    <name type="scientific">Marivirga lumbricoides</name>
    <dbReference type="NCBI Taxonomy" id="1046115"/>
    <lineage>
        <taxon>Bacteria</taxon>
        <taxon>Pseudomonadati</taxon>
        <taxon>Bacteroidota</taxon>
        <taxon>Cytophagia</taxon>
        <taxon>Cytophagales</taxon>
        <taxon>Marivirgaceae</taxon>
        <taxon>Marivirga</taxon>
    </lineage>
</organism>
<dbReference type="AlphaFoldDB" id="A0A2T4DU22"/>
<dbReference type="EMBL" id="PYVU01000021">
    <property type="protein sequence ID" value="PTB97218.1"/>
    <property type="molecule type" value="Genomic_DNA"/>
</dbReference>
<accession>A0A2T4DU22</accession>
<comment type="caution">
    <text evidence="1">The sequence shown here is derived from an EMBL/GenBank/DDBJ whole genome shotgun (WGS) entry which is preliminary data.</text>
</comment>
<gene>
    <name evidence="1" type="ORF">C9994_03985</name>
</gene>
<reference evidence="1 2" key="1">
    <citation type="submission" date="2018-03" db="EMBL/GenBank/DDBJ databases">
        <title>Cross-interface Injection: A General Nanoliter Liquid Handling Method Applied to Single Cells Genome Amplification Automated Nanoliter Liquid Handling Applied to Single Cell Multiple Displacement Amplification.</title>
        <authorList>
            <person name="Yun J."/>
            <person name="Xu P."/>
            <person name="Xu J."/>
            <person name="Dai X."/>
            <person name="Wang Y."/>
            <person name="Zheng X."/>
            <person name="Cao C."/>
            <person name="Yi Q."/>
            <person name="Zhu Y."/>
            <person name="Wang L."/>
            <person name="Dong Z."/>
            <person name="Huang Y."/>
            <person name="Huang L."/>
            <person name="Du W."/>
        </authorList>
    </citation>
    <scope>NUCLEOTIDE SEQUENCE [LARGE SCALE GENOMIC DNA]</scope>
    <source>
        <strain evidence="1 2">Z-D1-2</strain>
    </source>
</reference>
<evidence type="ECO:0000313" key="1">
    <source>
        <dbReference type="EMBL" id="PTB97218.1"/>
    </source>
</evidence>
<evidence type="ECO:0000313" key="2">
    <source>
        <dbReference type="Proteomes" id="UP000240608"/>
    </source>
</evidence>